<evidence type="ECO:0000313" key="2">
    <source>
        <dbReference type="Proteomes" id="UP000282322"/>
    </source>
</evidence>
<dbReference type="RefSeq" id="WP_124953168.1">
    <property type="nucleotide sequence ID" value="NZ_RRCH01000002.1"/>
</dbReference>
<keyword evidence="2" id="KW-1185">Reference proteome</keyword>
<accession>A0A3P3RM48</accession>
<organism evidence="1 2">
    <name type="scientific">Halocatena pleomorpha</name>
    <dbReference type="NCBI Taxonomy" id="1785090"/>
    <lineage>
        <taxon>Archaea</taxon>
        <taxon>Methanobacteriati</taxon>
        <taxon>Methanobacteriota</taxon>
        <taxon>Stenosarchaea group</taxon>
        <taxon>Halobacteria</taxon>
        <taxon>Halobacteriales</taxon>
        <taxon>Natronomonadaceae</taxon>
        <taxon>Halocatena</taxon>
    </lineage>
</organism>
<reference evidence="1 2" key="1">
    <citation type="submission" date="2018-11" db="EMBL/GenBank/DDBJ databases">
        <title>Taxonoimc description of Halomarina strain SPP-AMP-1.</title>
        <authorList>
            <person name="Pal Y."/>
            <person name="Srinivasana K."/>
            <person name="Verma A."/>
            <person name="Kumar P."/>
        </authorList>
    </citation>
    <scope>NUCLEOTIDE SEQUENCE [LARGE SCALE GENOMIC DNA]</scope>
    <source>
        <strain evidence="1 2">SPP-AMP-1</strain>
    </source>
</reference>
<proteinExistence type="predicted"/>
<dbReference type="EMBL" id="RRCH01000002">
    <property type="protein sequence ID" value="RRJ33998.1"/>
    <property type="molecule type" value="Genomic_DNA"/>
</dbReference>
<dbReference type="Proteomes" id="UP000282322">
    <property type="component" value="Unassembled WGS sequence"/>
</dbReference>
<protein>
    <submittedName>
        <fullName evidence="1">Uncharacterized protein</fullName>
    </submittedName>
</protein>
<evidence type="ECO:0000313" key="1">
    <source>
        <dbReference type="EMBL" id="RRJ33998.1"/>
    </source>
</evidence>
<comment type="caution">
    <text evidence="1">The sequence shown here is derived from an EMBL/GenBank/DDBJ whole genome shotgun (WGS) entry which is preliminary data.</text>
</comment>
<gene>
    <name evidence="1" type="ORF">EIK79_00280</name>
</gene>
<sequence>MTDPEDVLDACRAAGFAEGRWREDVRAGHVRLNIFTPESIVFVSTEGSPLDMGDAVNLWSSYQNNSIWPVNDTQ</sequence>
<name>A0A3P3RM48_9EURY</name>
<dbReference type="AlphaFoldDB" id="A0A3P3RM48"/>